<dbReference type="GO" id="GO:0005829">
    <property type="term" value="C:cytosol"/>
    <property type="evidence" value="ECO:0007669"/>
    <property type="project" value="TreeGrafter"/>
</dbReference>
<dbReference type="SMART" id="SM00479">
    <property type="entry name" value="EXOIII"/>
    <property type="match status" value="1"/>
</dbReference>
<dbReference type="SUPFAM" id="SSF53098">
    <property type="entry name" value="Ribonuclease H-like"/>
    <property type="match status" value="1"/>
</dbReference>
<accession>A0A6J6C5X7</accession>
<dbReference type="EMBL" id="CAEZSN010000092">
    <property type="protein sequence ID" value="CAB4546606.1"/>
    <property type="molecule type" value="Genomic_DNA"/>
</dbReference>
<dbReference type="PANTHER" id="PTHR30231:SF42">
    <property type="entry name" value="EXONUCLEASE"/>
    <property type="match status" value="1"/>
</dbReference>
<protein>
    <submittedName>
        <fullName evidence="2">Unannotated protein</fullName>
    </submittedName>
</protein>
<dbReference type="InterPro" id="IPR036397">
    <property type="entry name" value="RNaseH_sf"/>
</dbReference>
<dbReference type="GO" id="GO:0003676">
    <property type="term" value="F:nucleic acid binding"/>
    <property type="evidence" value="ECO:0007669"/>
    <property type="project" value="InterPro"/>
</dbReference>
<dbReference type="PANTHER" id="PTHR30231">
    <property type="entry name" value="DNA POLYMERASE III SUBUNIT EPSILON"/>
    <property type="match status" value="1"/>
</dbReference>
<sequence length="190" mass="20597">MPLNFTAIDFETANGSPASPCAVGLVKVRDGKLVDGLAMLFQPPYPHNWFHEGNIKVHGIRPADVDDAISWDQALGLLLNFAGDDVLVAHNAPFDMGVLKASASAIEARLPAISYACSLEISRKTYNLESYRLNSVAYAIGHEDFKHHDALADADACARIMVHAASRHGVESLEELLEATGKKFKVLVTE</sequence>
<gene>
    <name evidence="2" type="ORF">UFOPK1433_00838</name>
</gene>
<name>A0A6J6C5X7_9ZZZZ</name>
<dbReference type="InterPro" id="IPR012337">
    <property type="entry name" value="RNaseH-like_sf"/>
</dbReference>
<reference evidence="2" key="1">
    <citation type="submission" date="2020-05" db="EMBL/GenBank/DDBJ databases">
        <authorList>
            <person name="Chiriac C."/>
            <person name="Salcher M."/>
            <person name="Ghai R."/>
            <person name="Kavagutti S V."/>
        </authorList>
    </citation>
    <scope>NUCLEOTIDE SEQUENCE</scope>
</reference>
<proteinExistence type="predicted"/>
<feature type="domain" description="Exonuclease" evidence="1">
    <location>
        <begin position="4"/>
        <end position="170"/>
    </location>
</feature>
<dbReference type="AlphaFoldDB" id="A0A6J6C5X7"/>
<dbReference type="InterPro" id="IPR013520">
    <property type="entry name" value="Ribonucl_H"/>
</dbReference>
<organism evidence="2">
    <name type="scientific">freshwater metagenome</name>
    <dbReference type="NCBI Taxonomy" id="449393"/>
    <lineage>
        <taxon>unclassified sequences</taxon>
        <taxon>metagenomes</taxon>
        <taxon>ecological metagenomes</taxon>
    </lineage>
</organism>
<evidence type="ECO:0000313" key="2">
    <source>
        <dbReference type="EMBL" id="CAB4546606.1"/>
    </source>
</evidence>
<dbReference type="Pfam" id="PF00929">
    <property type="entry name" value="RNase_T"/>
    <property type="match status" value="1"/>
</dbReference>
<dbReference type="GO" id="GO:0008408">
    <property type="term" value="F:3'-5' exonuclease activity"/>
    <property type="evidence" value="ECO:0007669"/>
    <property type="project" value="TreeGrafter"/>
</dbReference>
<dbReference type="Gene3D" id="3.30.420.10">
    <property type="entry name" value="Ribonuclease H-like superfamily/Ribonuclease H"/>
    <property type="match status" value="1"/>
</dbReference>
<evidence type="ECO:0000259" key="1">
    <source>
        <dbReference type="SMART" id="SM00479"/>
    </source>
</evidence>